<proteinExistence type="predicted"/>
<dbReference type="PROSITE" id="PS51257">
    <property type="entry name" value="PROKAR_LIPOPROTEIN"/>
    <property type="match status" value="1"/>
</dbReference>
<gene>
    <name evidence="3" type="ORF">ACFFLM_12065</name>
</gene>
<evidence type="ECO:0000313" key="3">
    <source>
        <dbReference type="EMBL" id="MFB9992704.1"/>
    </source>
</evidence>
<evidence type="ECO:0000313" key="4">
    <source>
        <dbReference type="Proteomes" id="UP001589733"/>
    </source>
</evidence>
<feature type="chain" id="PRO_5046633583" evidence="2">
    <location>
        <begin position="23"/>
        <end position="468"/>
    </location>
</feature>
<dbReference type="Proteomes" id="UP001589733">
    <property type="component" value="Unassembled WGS sequence"/>
</dbReference>
<dbReference type="Gene3D" id="2.60.40.10">
    <property type="entry name" value="Immunoglobulins"/>
    <property type="match status" value="1"/>
</dbReference>
<evidence type="ECO:0000256" key="2">
    <source>
        <dbReference type="SAM" id="SignalP"/>
    </source>
</evidence>
<reference evidence="3 4" key="1">
    <citation type="submission" date="2024-09" db="EMBL/GenBank/DDBJ databases">
        <authorList>
            <person name="Sun Q."/>
            <person name="Mori K."/>
        </authorList>
    </citation>
    <scope>NUCLEOTIDE SEQUENCE [LARGE SCALE GENOMIC DNA]</scope>
    <source>
        <strain evidence="3 4">JCM 13503</strain>
    </source>
</reference>
<dbReference type="Gene3D" id="2.115.10.20">
    <property type="entry name" value="Glycosyl hydrolase domain, family 43"/>
    <property type="match status" value="1"/>
</dbReference>
<keyword evidence="4" id="KW-1185">Reference proteome</keyword>
<dbReference type="EMBL" id="JBHLYR010000037">
    <property type="protein sequence ID" value="MFB9992704.1"/>
    <property type="molecule type" value="Genomic_DNA"/>
</dbReference>
<evidence type="ECO:0000256" key="1">
    <source>
        <dbReference type="SAM" id="MobiDB-lite"/>
    </source>
</evidence>
<accession>A0ABV6AYW9</accession>
<keyword evidence="2" id="KW-0732">Signal</keyword>
<comment type="caution">
    <text evidence="3">The sequence shown here is derived from an EMBL/GenBank/DDBJ whole genome shotgun (WGS) entry which is preliminary data.</text>
</comment>
<feature type="region of interest" description="Disordered" evidence="1">
    <location>
        <begin position="40"/>
        <end position="63"/>
    </location>
</feature>
<dbReference type="InterPro" id="IPR013783">
    <property type="entry name" value="Ig-like_fold"/>
</dbReference>
<dbReference type="Pfam" id="PF17957">
    <property type="entry name" value="Big_7"/>
    <property type="match status" value="1"/>
</dbReference>
<sequence length="468" mass="51004">MRSLTLILSCCLVFAACSDVPATEPTPSVPIVTPPVAPPVLSDPNPSLPPVDIAPVPEPQPDPPMPLPLPDIRPPVVAIQVIETAVTAGDTVTVHVEAADDTAVRSVELRQGNSVLAVQVGDKLDYSLKTSTAGTLTLTAIAFDSAGNMSTSEPVLVTVAALPALPSATELAQQAISIQLPTQDGQPSVRHPDVHHFSQPWNGYEYWMAFTPYPGPERENPSIVASRDGVHWEVPTGATGSEIVTLAMTRAADYQYASDTDLVLTPANTLRVYYRTAQTKTGIAREGIWMTESSDGRAWSSPRELLTVVSAPPADKKSPYAYVLSPAVVIGPDGLWRMWSVNRYDLPGRVELRTSVDGLTWSAPIVTSYEGNVPWHPDVIYRAGQYVMLMQEATQKLMVLTSKDGISWRKEKGLEFPYFPLEYFNEAHYRSSLVPGEKPGYWDVYLSGYKSGSLDSRLVLLKNLHLTR</sequence>
<protein>
    <submittedName>
        <fullName evidence="3">Ig-like domain-containing protein</fullName>
    </submittedName>
</protein>
<dbReference type="SUPFAM" id="SSF75005">
    <property type="entry name" value="Arabinanase/levansucrase/invertase"/>
    <property type="match status" value="1"/>
</dbReference>
<name>A0ABV6AYW9_9DEIO</name>
<feature type="signal peptide" evidence="2">
    <location>
        <begin position="1"/>
        <end position="22"/>
    </location>
</feature>
<dbReference type="RefSeq" id="WP_380010120.1">
    <property type="nucleotide sequence ID" value="NZ_JBHLYR010000037.1"/>
</dbReference>
<organism evidence="3 4">
    <name type="scientific">Deinococcus oregonensis</name>
    <dbReference type="NCBI Taxonomy" id="1805970"/>
    <lineage>
        <taxon>Bacteria</taxon>
        <taxon>Thermotogati</taxon>
        <taxon>Deinococcota</taxon>
        <taxon>Deinococci</taxon>
        <taxon>Deinococcales</taxon>
        <taxon>Deinococcaceae</taxon>
        <taxon>Deinococcus</taxon>
    </lineage>
</organism>
<dbReference type="InterPro" id="IPR023296">
    <property type="entry name" value="Glyco_hydro_beta-prop_sf"/>
</dbReference>